<keyword evidence="3" id="KW-1185">Reference proteome</keyword>
<feature type="transmembrane region" description="Helical" evidence="1">
    <location>
        <begin position="52"/>
        <end position="70"/>
    </location>
</feature>
<dbReference type="Proteomes" id="UP000240535">
    <property type="component" value="Unassembled WGS sequence"/>
</dbReference>
<feature type="transmembrane region" description="Helical" evidence="1">
    <location>
        <begin position="128"/>
        <end position="145"/>
    </location>
</feature>
<accession>A0A2P8R4A5</accession>
<keyword evidence="1" id="KW-1133">Transmembrane helix</keyword>
<evidence type="ECO:0000313" key="3">
    <source>
        <dbReference type="Proteomes" id="UP000240535"/>
    </source>
</evidence>
<dbReference type="AlphaFoldDB" id="A0A2P8R4A5"/>
<gene>
    <name evidence="2" type="ORF">CQ405_01750</name>
</gene>
<keyword evidence="1" id="KW-0472">Membrane</keyword>
<dbReference type="RefSeq" id="WP_106869943.1">
    <property type="nucleotide sequence ID" value="NZ_CP053841.1"/>
</dbReference>
<protein>
    <submittedName>
        <fullName evidence="2">Uncharacterized protein</fullName>
    </submittedName>
</protein>
<sequence>MDRILIKFKTFKMIHIAMIFSIIIYGAVIYIIKYANSMTPIMSLEKEQFEFLKNISLGVSFLVFLIIFFLKKALIKKAQNSTLSSDKEDKLLFFFMKYSGSYYIWTALCEIPAIGGILFYLILGNQGYNFAMLLILIALALRVIFSPRLKDIEEMDQKLQYL</sequence>
<evidence type="ECO:0000313" key="2">
    <source>
        <dbReference type="EMBL" id="PSM53293.1"/>
    </source>
</evidence>
<comment type="caution">
    <text evidence="2">The sequence shown here is derived from an EMBL/GenBank/DDBJ whole genome shotgun (WGS) entry which is preliminary data.</text>
</comment>
<keyword evidence="1" id="KW-0812">Transmembrane</keyword>
<feature type="transmembrane region" description="Helical" evidence="1">
    <location>
        <begin position="102"/>
        <end position="122"/>
    </location>
</feature>
<reference evidence="3" key="1">
    <citation type="submission" date="2017-10" db="EMBL/GenBank/DDBJ databases">
        <title>Campylobacter species from seals.</title>
        <authorList>
            <person name="Gilbert M.J."/>
            <person name="Zomer A.L."/>
            <person name="Timmerman A.J."/>
            <person name="Duim B."/>
            <person name="Wagenaar J.A."/>
        </authorList>
    </citation>
    <scope>NUCLEOTIDE SEQUENCE [LARGE SCALE GENOMIC DNA]</scope>
    <source>
        <strain evidence="3">17S00004-5</strain>
    </source>
</reference>
<evidence type="ECO:0000256" key="1">
    <source>
        <dbReference type="SAM" id="Phobius"/>
    </source>
</evidence>
<feature type="transmembrane region" description="Helical" evidence="1">
    <location>
        <begin position="12"/>
        <end position="32"/>
    </location>
</feature>
<dbReference type="EMBL" id="PDHH01000001">
    <property type="protein sequence ID" value="PSM53293.1"/>
    <property type="molecule type" value="Genomic_DNA"/>
</dbReference>
<proteinExistence type="predicted"/>
<organism evidence="2 3">
    <name type="scientific">Campylobacter blaseri</name>
    <dbReference type="NCBI Taxonomy" id="2042961"/>
    <lineage>
        <taxon>Bacteria</taxon>
        <taxon>Pseudomonadati</taxon>
        <taxon>Campylobacterota</taxon>
        <taxon>Epsilonproteobacteria</taxon>
        <taxon>Campylobacterales</taxon>
        <taxon>Campylobacteraceae</taxon>
        <taxon>Campylobacter</taxon>
    </lineage>
</organism>
<name>A0A2P8R4A5_9BACT</name>